<reference evidence="1" key="1">
    <citation type="journal article" date="2020" name="Stud. Mycol.">
        <title>101 Dothideomycetes genomes: a test case for predicting lifestyles and emergence of pathogens.</title>
        <authorList>
            <person name="Haridas S."/>
            <person name="Albert R."/>
            <person name="Binder M."/>
            <person name="Bloem J."/>
            <person name="Labutti K."/>
            <person name="Salamov A."/>
            <person name="Andreopoulos B."/>
            <person name="Baker S."/>
            <person name="Barry K."/>
            <person name="Bills G."/>
            <person name="Bluhm B."/>
            <person name="Cannon C."/>
            <person name="Castanera R."/>
            <person name="Culley D."/>
            <person name="Daum C."/>
            <person name="Ezra D."/>
            <person name="Gonzalez J."/>
            <person name="Henrissat B."/>
            <person name="Kuo A."/>
            <person name="Liang C."/>
            <person name="Lipzen A."/>
            <person name="Lutzoni F."/>
            <person name="Magnuson J."/>
            <person name="Mondo S."/>
            <person name="Nolan M."/>
            <person name="Ohm R."/>
            <person name="Pangilinan J."/>
            <person name="Park H.-J."/>
            <person name="Ramirez L."/>
            <person name="Alfaro M."/>
            <person name="Sun H."/>
            <person name="Tritt A."/>
            <person name="Yoshinaga Y."/>
            <person name="Zwiers L.-H."/>
            <person name="Turgeon B."/>
            <person name="Goodwin S."/>
            <person name="Spatafora J."/>
            <person name="Crous P."/>
            <person name="Grigoriev I."/>
        </authorList>
    </citation>
    <scope>NUCLEOTIDE SEQUENCE</scope>
    <source>
        <strain evidence="1">ATCC 200398</strain>
    </source>
</reference>
<gene>
    <name evidence="1" type="ORF">BDR25DRAFT_360818</name>
</gene>
<accession>A0ACB6QFC0</accession>
<proteinExistence type="predicted"/>
<sequence>MNNEEVFGMTKCSNLMKNSDEGVHILLSFVTPKRSINRTEPAERQLLIDDVSFRIPPPTSPFEIQHRKLTYSYRNLNRQTRILRRLTASLRALRIYNFPPLSLPGAGVFKAYLVKTLVHHTVSTIHRTRYLRSSDFSVVLSKVTYQFSILVPVAETPTYCSTGWLLLPPPIPEVFSNETYLHTAMLRGTTHSRLSLTPADSSMSLESDSCSSQASTPFDAIVLSLSTPASLKAGLKPQYGTVPLFWFPSSHATYLAKLIYIQFTVTPTIFIADAFLTTITGISIHDLYTNHSGIRVGVILLPCSSNNERVWSSLRKQEKDRSSHPVEINSKTVYAVLRLPNELEACRLSRYELEMMDGFQMAFSSEHEFTQCWKETHANMNISLPYTSIRILRTRRNDIAIASTETILPPSGTLRDKTGKISAEMIPLICRLRQLAQPTIATLGTHFPTLSPAPGVKPEVQG</sequence>
<organism evidence="1 2">
    <name type="scientific">Lindgomyces ingoldianus</name>
    <dbReference type="NCBI Taxonomy" id="673940"/>
    <lineage>
        <taxon>Eukaryota</taxon>
        <taxon>Fungi</taxon>
        <taxon>Dikarya</taxon>
        <taxon>Ascomycota</taxon>
        <taxon>Pezizomycotina</taxon>
        <taxon>Dothideomycetes</taxon>
        <taxon>Pleosporomycetidae</taxon>
        <taxon>Pleosporales</taxon>
        <taxon>Lindgomycetaceae</taxon>
        <taxon>Lindgomyces</taxon>
    </lineage>
</organism>
<evidence type="ECO:0000313" key="1">
    <source>
        <dbReference type="EMBL" id="KAF2465190.1"/>
    </source>
</evidence>
<evidence type="ECO:0000313" key="2">
    <source>
        <dbReference type="Proteomes" id="UP000799755"/>
    </source>
</evidence>
<name>A0ACB6QFC0_9PLEO</name>
<dbReference type="Proteomes" id="UP000799755">
    <property type="component" value="Unassembled WGS sequence"/>
</dbReference>
<comment type="caution">
    <text evidence="1">The sequence shown here is derived from an EMBL/GenBank/DDBJ whole genome shotgun (WGS) entry which is preliminary data.</text>
</comment>
<protein>
    <submittedName>
        <fullName evidence="1">Uncharacterized protein</fullName>
    </submittedName>
</protein>
<keyword evidence="2" id="KW-1185">Reference proteome</keyword>
<dbReference type="EMBL" id="MU003531">
    <property type="protein sequence ID" value="KAF2465190.1"/>
    <property type="molecule type" value="Genomic_DNA"/>
</dbReference>